<sequence>MIVHPVSLMERSIIVLYRHGKYGDGSSALPLEHNITGENAFVYSSTCYGVVYLMVKRKEGSTEEGKASDDVHTIRDDPSKQL</sequence>
<organism evidence="1 2">
    <name type="scientific">Onchocerca volvulus</name>
    <dbReference type="NCBI Taxonomy" id="6282"/>
    <lineage>
        <taxon>Eukaryota</taxon>
        <taxon>Metazoa</taxon>
        <taxon>Ecdysozoa</taxon>
        <taxon>Nematoda</taxon>
        <taxon>Chromadorea</taxon>
        <taxon>Rhabditida</taxon>
        <taxon>Spirurina</taxon>
        <taxon>Spiruromorpha</taxon>
        <taxon>Filarioidea</taxon>
        <taxon>Onchocercidae</taxon>
        <taxon>Onchocerca</taxon>
    </lineage>
</organism>
<reference evidence="1" key="2">
    <citation type="submission" date="2018-02" db="UniProtKB">
        <authorList>
            <consortium name="EnsemblMetazoa"/>
        </authorList>
    </citation>
    <scope>IDENTIFICATION</scope>
</reference>
<dbReference type="Proteomes" id="UP000024404">
    <property type="component" value="Unassembled WGS sequence"/>
</dbReference>
<dbReference type="EMBL" id="CMVM020000250">
    <property type="status" value="NOT_ANNOTATED_CDS"/>
    <property type="molecule type" value="Genomic_DNA"/>
</dbReference>
<reference evidence="2" key="1">
    <citation type="submission" date="2013-10" db="EMBL/GenBank/DDBJ databases">
        <title>Genome sequencing of Onchocerca volvulus.</title>
        <authorList>
            <person name="Cotton J."/>
            <person name="Tsai J."/>
            <person name="Stanley E."/>
            <person name="Tracey A."/>
            <person name="Holroyd N."/>
            <person name="Lustigman S."/>
            <person name="Berriman M."/>
        </authorList>
    </citation>
    <scope>NUCLEOTIDE SEQUENCE</scope>
</reference>
<protein>
    <submittedName>
        <fullName evidence="1">Uncharacterized protein</fullName>
    </submittedName>
</protein>
<accession>A0A2K6WIQ7</accession>
<evidence type="ECO:0000313" key="1">
    <source>
        <dbReference type="EnsemblMetazoa" id="OVOC8823.1"/>
    </source>
</evidence>
<evidence type="ECO:0000313" key="2">
    <source>
        <dbReference type="Proteomes" id="UP000024404"/>
    </source>
</evidence>
<name>A0A2K6WIQ7_ONCVO</name>
<dbReference type="EnsemblMetazoa" id="OVOC8823.1">
    <property type="protein sequence ID" value="OVOC8823.1"/>
    <property type="gene ID" value="WBGene00245632"/>
</dbReference>
<dbReference type="AlphaFoldDB" id="A0A2K6WIQ7"/>
<proteinExistence type="predicted"/>
<keyword evidence="2" id="KW-1185">Reference proteome</keyword>